<name>A0A7U3YJV3_DESPD</name>
<proteinExistence type="predicted"/>
<keyword evidence="2" id="KW-1185">Reference proteome</keyword>
<reference evidence="1 2" key="1">
    <citation type="journal article" date="2011" name="Stand. Genomic Sci.">
        <title>Complete genome sequence of Desulfobulbus propionicus type strain (1pr3).</title>
        <authorList>
            <person name="Pagani I."/>
            <person name="Lapidus A."/>
            <person name="Nolan M."/>
            <person name="Lucas S."/>
            <person name="Hammon N."/>
            <person name="Deshpande S."/>
            <person name="Cheng J.F."/>
            <person name="Chertkov O."/>
            <person name="Davenport K."/>
            <person name="Tapia R."/>
            <person name="Han C."/>
            <person name="Goodwin L."/>
            <person name="Pitluck S."/>
            <person name="Liolios K."/>
            <person name="Mavromatis K."/>
            <person name="Ivanova N."/>
            <person name="Mikhailova N."/>
            <person name="Pati A."/>
            <person name="Chen A."/>
            <person name="Palaniappan K."/>
            <person name="Land M."/>
            <person name="Hauser L."/>
            <person name="Chang Y.J."/>
            <person name="Jeffries C.D."/>
            <person name="Detter J.C."/>
            <person name="Brambilla E."/>
            <person name="Kannan K.P."/>
            <person name="Djao O.D."/>
            <person name="Rohde M."/>
            <person name="Pukall R."/>
            <person name="Spring S."/>
            <person name="Goker M."/>
            <person name="Sikorski J."/>
            <person name="Woyke T."/>
            <person name="Bristow J."/>
            <person name="Eisen J.A."/>
            <person name="Markowitz V."/>
            <person name="Hugenholtz P."/>
            <person name="Kyrpides N.C."/>
            <person name="Klenk H.P."/>
        </authorList>
    </citation>
    <scope>NUCLEOTIDE SEQUENCE [LARGE SCALE GENOMIC DNA]</scope>
    <source>
        <strain evidence="2">ATCC 33891 / DSM 2032 / 1pr3</strain>
    </source>
</reference>
<sequence>MKKKIFICAIVATLIIPWFKLPQPEITGVETKHIFPSFTFDFFFKTTYQKNIEKWYTSNFGSRNTFLIAKNTIYELLNFGQFHSGHSGNILQGRKGVLFEKGYILSKFSKMDDVDHHLIAKDIVTSLSKFRNKLNEMGIEFFFIMAPSKADCREDAIPILWKYRQNHLQPSTSIYPKIEKLLHKENIHYINSLKEIQQLNLTKDAFPDSGIHWTMHCSAIILTKATEILNAKNKEKFPIVTICNVKKTMQSNYAERDIASLLNIYPRYNKGRTSWNIADFKPTEFQKSINALILGDSFSDQLRPNILRSGFSTDTKLIGRGNWLPSRDELFSILKKTDLVILTYTYPALVNNRIVKDISSIISCIDDVSFSEWYGHEKSLNGRWSKANSTIHFLNDGSIEHLLSFQILRKSKTANRVKIFVNNNIFHDIDLKNVSLPLNINIKIPQSILKQRENQVLVQTNFPSSPVSLGTGNDSRELGVFCNNFSISRQ</sequence>
<gene>
    <name evidence="1" type="ordered locus">Despr_0535</name>
</gene>
<dbReference type="RefSeq" id="WP_015723261.1">
    <property type="nucleotide sequence ID" value="NC_014972.1"/>
</dbReference>
<organism evidence="1 2">
    <name type="scientific">Desulfobulbus propionicus (strain ATCC 33891 / DSM 2032 / VKM B-1956 / 1pr3)</name>
    <dbReference type="NCBI Taxonomy" id="577650"/>
    <lineage>
        <taxon>Bacteria</taxon>
        <taxon>Pseudomonadati</taxon>
        <taxon>Thermodesulfobacteriota</taxon>
        <taxon>Desulfobulbia</taxon>
        <taxon>Desulfobulbales</taxon>
        <taxon>Desulfobulbaceae</taxon>
        <taxon>Desulfobulbus</taxon>
    </lineage>
</organism>
<dbReference type="EMBL" id="CP002364">
    <property type="protein sequence ID" value="ADW16714.1"/>
    <property type="molecule type" value="Genomic_DNA"/>
</dbReference>
<evidence type="ECO:0000313" key="1">
    <source>
        <dbReference type="EMBL" id="ADW16714.1"/>
    </source>
</evidence>
<evidence type="ECO:0000313" key="2">
    <source>
        <dbReference type="Proteomes" id="UP000006365"/>
    </source>
</evidence>
<dbReference type="AlphaFoldDB" id="A0A7U3YJV3"/>
<accession>A0A7U3YJV3</accession>
<protein>
    <recommendedName>
        <fullName evidence="3">AlgX/AlgJ SGNH hydrolase-like domain-containing protein</fullName>
    </recommendedName>
</protein>
<evidence type="ECO:0008006" key="3">
    <source>
        <dbReference type="Google" id="ProtNLM"/>
    </source>
</evidence>
<dbReference type="Proteomes" id="UP000006365">
    <property type="component" value="Chromosome"/>
</dbReference>
<dbReference type="KEGG" id="dpr:Despr_0535"/>